<dbReference type="STRING" id="5539.A0A3E2H1S8"/>
<organism evidence="3 4">
    <name type="scientific">Scytalidium lignicola</name>
    <name type="common">Hyphomycete</name>
    <dbReference type="NCBI Taxonomy" id="5539"/>
    <lineage>
        <taxon>Eukaryota</taxon>
        <taxon>Fungi</taxon>
        <taxon>Dikarya</taxon>
        <taxon>Ascomycota</taxon>
        <taxon>Pezizomycotina</taxon>
        <taxon>Leotiomycetes</taxon>
        <taxon>Leotiomycetes incertae sedis</taxon>
        <taxon>Scytalidium</taxon>
    </lineage>
</organism>
<evidence type="ECO:0000313" key="3">
    <source>
        <dbReference type="EMBL" id="RFU26913.1"/>
    </source>
</evidence>
<gene>
    <name evidence="3" type="ORF">B7463_g9425</name>
</gene>
<dbReference type="OMA" id="CRNIDEM"/>
<dbReference type="AlphaFoldDB" id="A0A3E2H1S8"/>
<feature type="non-terminal residue" evidence="3">
    <location>
        <position position="714"/>
    </location>
</feature>
<evidence type="ECO:0000259" key="2">
    <source>
        <dbReference type="Pfam" id="PF24883"/>
    </source>
</evidence>
<dbReference type="PANTHER" id="PTHR10622:SF13">
    <property type="entry name" value="NACHT DOMAIN-CONTAINING PROTEIN"/>
    <property type="match status" value="1"/>
</dbReference>
<dbReference type="EMBL" id="NCSJ02000233">
    <property type="protein sequence ID" value="RFU26913.1"/>
    <property type="molecule type" value="Genomic_DNA"/>
</dbReference>
<dbReference type="InterPro" id="IPR027417">
    <property type="entry name" value="P-loop_NTPase"/>
</dbReference>
<accession>A0A3E2H1S8</accession>
<dbReference type="OrthoDB" id="194358at2759"/>
<reference evidence="3 4" key="1">
    <citation type="submission" date="2018-05" db="EMBL/GenBank/DDBJ databases">
        <title>Draft genome sequence of Scytalidium lignicola DSM 105466, a ubiquitous saprotrophic fungus.</title>
        <authorList>
            <person name="Buettner E."/>
            <person name="Gebauer A.M."/>
            <person name="Hofrichter M."/>
            <person name="Liers C."/>
            <person name="Kellner H."/>
        </authorList>
    </citation>
    <scope>NUCLEOTIDE SEQUENCE [LARGE SCALE GENOMIC DNA]</scope>
    <source>
        <strain evidence="3 4">DSM 105466</strain>
    </source>
</reference>
<sequence>MYLLEHNSAGQPRLTEDFADCDIPKYTILSHTWGADTQEVTFQDLNNNAGSNKAGYKKIYFCGKQANRDGLRYFWYQNATKCYVYLSDVLGNDHDQINPSLQSRELAFSKSRWFTRGWTLQELIAPQSVEFFDFHEIRLGDKKSLEQQLSEITGIAVSIFRGTPLSAFGAKDKMSWTKNRQTKLPEDRAYSMLGIFDVSMPLIYGEGAEKAFQRLHDELYKHSKKRHSHELSWISDSFYSTKRLKPELGQDSSTFSRRVPELVCHELILSPEYALKIDTVSCLDDVTIKITQHTASDHRNMCRVSGPEDDEDKNVAGALTHAKEACTTMNQVHGKGFLNTPQRRKYLASLKFDEINDHRETIKVAHDETCQWLLDTSEYRDWLEVEKFTEHHGSFWIKGNPATGKSTIMKFVYENAMKTITDTTIIAFFFNARGQDLEKSGLGMYRSLLVQLLESLPELQYAFDSLKPRSEDAGSSRPWDIETVRALFGMAVKGLGQHSLICFIDALDECEDSEARAVVEFFEYLGEFAVSSHTRFLVCFSSRPYPEITVGKCIQLELENRDGHRQDIASYLNSKLKVRRSKDVDRIKKVILEKASGIFLWVKLVVDILNEEYRNRRILTLQKRLNEIPEGLEDLFSEILTRDCRNIDEMILCLQLILYAKRPLRCEELYFAHYAGNDSESLTPWNHEQVTRQDMERFVRTFSKGLASVKKYKN</sequence>
<evidence type="ECO:0000256" key="1">
    <source>
        <dbReference type="ARBA" id="ARBA00022737"/>
    </source>
</evidence>
<dbReference type="InterPro" id="IPR056884">
    <property type="entry name" value="NPHP3-like_N"/>
</dbReference>
<proteinExistence type="predicted"/>
<dbReference type="Proteomes" id="UP000258309">
    <property type="component" value="Unassembled WGS sequence"/>
</dbReference>
<evidence type="ECO:0000313" key="4">
    <source>
        <dbReference type="Proteomes" id="UP000258309"/>
    </source>
</evidence>
<dbReference type="SUPFAM" id="SSF52540">
    <property type="entry name" value="P-loop containing nucleoside triphosphate hydrolases"/>
    <property type="match status" value="1"/>
</dbReference>
<feature type="non-terminal residue" evidence="3">
    <location>
        <position position="1"/>
    </location>
</feature>
<dbReference type="PANTHER" id="PTHR10622">
    <property type="entry name" value="HET DOMAIN-CONTAINING PROTEIN"/>
    <property type="match status" value="1"/>
</dbReference>
<keyword evidence="4" id="KW-1185">Reference proteome</keyword>
<dbReference type="Gene3D" id="3.40.50.300">
    <property type="entry name" value="P-loop containing nucleotide triphosphate hydrolases"/>
    <property type="match status" value="1"/>
</dbReference>
<name>A0A3E2H1S8_SCYLI</name>
<protein>
    <recommendedName>
        <fullName evidence="2">Nephrocystin 3-like N-terminal domain-containing protein</fullName>
    </recommendedName>
</protein>
<feature type="domain" description="Nephrocystin 3-like N-terminal" evidence="2">
    <location>
        <begin position="368"/>
        <end position="543"/>
    </location>
</feature>
<comment type="caution">
    <text evidence="3">The sequence shown here is derived from an EMBL/GenBank/DDBJ whole genome shotgun (WGS) entry which is preliminary data.</text>
</comment>
<dbReference type="Pfam" id="PF24883">
    <property type="entry name" value="NPHP3_N"/>
    <property type="match status" value="1"/>
</dbReference>
<keyword evidence="1" id="KW-0677">Repeat</keyword>